<evidence type="ECO:0008006" key="14">
    <source>
        <dbReference type="Google" id="ProtNLM"/>
    </source>
</evidence>
<dbReference type="AlphaFoldDB" id="A0A8S9YPT9"/>
<dbReference type="SMART" id="SM00275">
    <property type="entry name" value="G_alpha"/>
    <property type="match status" value="1"/>
</dbReference>
<dbReference type="Gene3D" id="3.40.50.300">
    <property type="entry name" value="P-loop containing nucleotide triphosphate hydrolases"/>
    <property type="match status" value="1"/>
</dbReference>
<accession>A0A8S9YPT9</accession>
<comment type="subunit">
    <text evidence="1">G proteins are composed of 3 units; alpha, beta and gamma. The alpha chain contains the guanine nucleotide binding site.</text>
</comment>
<dbReference type="FunFam" id="3.40.50.300:FF:000692">
    <property type="entry name" value="Guanine nucleotide-binding protein subunit alpha"/>
    <property type="match status" value="1"/>
</dbReference>
<proteinExistence type="predicted"/>
<feature type="binding site" evidence="10">
    <location>
        <position position="328"/>
    </location>
    <ligand>
        <name>GTP</name>
        <dbReference type="ChEBI" id="CHEBI:37565"/>
    </ligand>
</feature>
<feature type="binding site" evidence="10">
    <location>
        <begin position="271"/>
        <end position="274"/>
    </location>
    <ligand>
        <name>GTP</name>
        <dbReference type="ChEBI" id="CHEBI:37565"/>
    </ligand>
</feature>
<evidence type="ECO:0000256" key="9">
    <source>
        <dbReference type="ARBA" id="ARBA00023288"/>
    </source>
</evidence>
<dbReference type="PROSITE" id="PS51882">
    <property type="entry name" value="G_ALPHA"/>
    <property type="match status" value="1"/>
</dbReference>
<dbReference type="Pfam" id="PF00503">
    <property type="entry name" value="G-alpha"/>
    <property type="match status" value="1"/>
</dbReference>
<dbReference type="InterPro" id="IPR001019">
    <property type="entry name" value="Gprotein_alpha_su"/>
</dbReference>
<dbReference type="GO" id="GO:0005834">
    <property type="term" value="C:heterotrimeric G-protein complex"/>
    <property type="evidence" value="ECO:0007669"/>
    <property type="project" value="TreeGrafter"/>
</dbReference>
<dbReference type="PRINTS" id="PR00441">
    <property type="entry name" value="GPROTEINAI"/>
</dbReference>
<dbReference type="GO" id="GO:0003924">
    <property type="term" value="F:GTPase activity"/>
    <property type="evidence" value="ECO:0007669"/>
    <property type="project" value="InterPro"/>
</dbReference>
<keyword evidence="13" id="KW-1185">Reference proteome</keyword>
<dbReference type="GO" id="GO:0031683">
    <property type="term" value="F:G-protein beta/gamma-subunit complex binding"/>
    <property type="evidence" value="ECO:0007669"/>
    <property type="project" value="InterPro"/>
</dbReference>
<evidence type="ECO:0000256" key="4">
    <source>
        <dbReference type="ARBA" id="ARBA00022741"/>
    </source>
</evidence>
<evidence type="ECO:0000256" key="5">
    <source>
        <dbReference type="ARBA" id="ARBA00022842"/>
    </source>
</evidence>
<keyword evidence="7" id="KW-0564">Palmitate</keyword>
<keyword evidence="4 10" id="KW-0547">Nucleotide-binding</keyword>
<feature type="binding site" evidence="10">
    <location>
        <begin position="177"/>
        <end position="183"/>
    </location>
    <ligand>
        <name>GTP</name>
        <dbReference type="ChEBI" id="CHEBI:37565"/>
    </ligand>
</feature>
<dbReference type="InterPro" id="IPR027417">
    <property type="entry name" value="P-loop_NTPase"/>
</dbReference>
<dbReference type="Proteomes" id="UP000822476">
    <property type="component" value="Unassembled WGS sequence"/>
</dbReference>
<keyword evidence="6 10" id="KW-0342">GTP-binding</keyword>
<dbReference type="InterPro" id="IPR011025">
    <property type="entry name" value="GproteinA_insert"/>
</dbReference>
<gene>
    <name evidence="12" type="ORF">EG68_09291</name>
</gene>
<dbReference type="GO" id="GO:0007188">
    <property type="term" value="P:adenylate cyclase-modulating G protein-coupled receptor signaling pathway"/>
    <property type="evidence" value="ECO:0007669"/>
    <property type="project" value="InterPro"/>
</dbReference>
<evidence type="ECO:0000256" key="10">
    <source>
        <dbReference type="PIRSR" id="PIRSR601019-1"/>
    </source>
</evidence>
<evidence type="ECO:0000256" key="8">
    <source>
        <dbReference type="ARBA" id="ARBA00023224"/>
    </source>
</evidence>
<evidence type="ECO:0000256" key="6">
    <source>
        <dbReference type="ARBA" id="ARBA00023134"/>
    </source>
</evidence>
<keyword evidence="5 11" id="KW-0460">Magnesium</keyword>
<evidence type="ECO:0000256" key="3">
    <source>
        <dbReference type="ARBA" id="ARBA00022723"/>
    </source>
</evidence>
<dbReference type="CDD" id="cd00066">
    <property type="entry name" value="G-alpha"/>
    <property type="match status" value="1"/>
</dbReference>
<keyword evidence="2" id="KW-0519">Myristate</keyword>
<reference evidence="12" key="1">
    <citation type="submission" date="2019-07" db="EMBL/GenBank/DDBJ databases">
        <title>Annotation for the trematode Paragonimus miyazaki's.</title>
        <authorList>
            <person name="Choi Y.-J."/>
        </authorList>
    </citation>
    <scope>NUCLEOTIDE SEQUENCE</scope>
    <source>
        <strain evidence="12">Japan</strain>
    </source>
</reference>
<comment type="caution">
    <text evidence="12">The sequence shown here is derived from an EMBL/GenBank/DDBJ whole genome shotgun (WGS) entry which is preliminary data.</text>
</comment>
<keyword evidence="9" id="KW-0449">Lipoprotein</keyword>
<dbReference type="GO" id="GO:0046872">
    <property type="term" value="F:metal ion binding"/>
    <property type="evidence" value="ECO:0007669"/>
    <property type="project" value="UniProtKB-KW"/>
</dbReference>
<keyword evidence="3 11" id="KW-0479">Metal-binding</keyword>
<dbReference type="PANTHER" id="PTHR10218">
    <property type="entry name" value="GTP-BINDING PROTEIN ALPHA SUBUNIT"/>
    <property type="match status" value="1"/>
</dbReference>
<dbReference type="SUPFAM" id="SSF52540">
    <property type="entry name" value="P-loop containing nucleoside triphosphate hydrolases"/>
    <property type="match status" value="1"/>
</dbReference>
<dbReference type="PRINTS" id="PR00318">
    <property type="entry name" value="GPROTEINA"/>
</dbReference>
<dbReference type="PANTHER" id="PTHR10218:SF302">
    <property type="entry name" value="GUANINE NUCLEOTIDE-BINDING PROTEIN ALPHA-5 SUBUNIT"/>
    <property type="match status" value="1"/>
</dbReference>
<dbReference type="OrthoDB" id="5817230at2759"/>
<dbReference type="GO" id="GO:0005525">
    <property type="term" value="F:GTP binding"/>
    <property type="evidence" value="ECO:0007669"/>
    <property type="project" value="UniProtKB-KW"/>
</dbReference>
<name>A0A8S9YPT9_9TREM</name>
<keyword evidence="8" id="KW-0807">Transducer</keyword>
<evidence type="ECO:0000256" key="2">
    <source>
        <dbReference type="ARBA" id="ARBA00022707"/>
    </source>
</evidence>
<feature type="binding site" evidence="10">
    <location>
        <begin position="202"/>
        <end position="206"/>
    </location>
    <ligand>
        <name>GTP</name>
        <dbReference type="ChEBI" id="CHEBI:37565"/>
    </ligand>
</feature>
<evidence type="ECO:0000256" key="11">
    <source>
        <dbReference type="PIRSR" id="PIRSR601019-2"/>
    </source>
</evidence>
<dbReference type="InterPro" id="IPR001408">
    <property type="entry name" value="Gprotein_alpha_I"/>
</dbReference>
<feature type="binding site" evidence="11">
    <location>
        <position position="183"/>
    </location>
    <ligand>
        <name>Mg(2+)</name>
        <dbReference type="ChEBI" id="CHEBI:18420"/>
    </ligand>
</feature>
<feature type="binding site" evidence="10">
    <location>
        <begin position="152"/>
        <end position="153"/>
    </location>
    <ligand>
        <name>GTP</name>
        <dbReference type="ChEBI" id="CHEBI:37565"/>
    </ligand>
</feature>
<evidence type="ECO:0000313" key="12">
    <source>
        <dbReference type="EMBL" id="KAF7255053.1"/>
    </source>
</evidence>
<evidence type="ECO:0000256" key="1">
    <source>
        <dbReference type="ARBA" id="ARBA00011356"/>
    </source>
</evidence>
<dbReference type="FunFam" id="1.10.400.10:FF:000007">
    <property type="entry name" value="Guanine nucleotide-binding protein subunit alpha"/>
    <property type="match status" value="1"/>
</dbReference>
<dbReference type="FunFam" id="3.40.50.300:FF:003800">
    <property type="entry name" value="Guanine nucleotide-binding protein G(k) subunit alpha"/>
    <property type="match status" value="1"/>
</dbReference>
<dbReference type="Gene3D" id="1.10.400.10">
    <property type="entry name" value="GI Alpha 1, domain 2-like"/>
    <property type="match status" value="1"/>
</dbReference>
<feature type="binding site" evidence="11">
    <location>
        <position position="49"/>
    </location>
    <ligand>
        <name>Mg(2+)</name>
        <dbReference type="ChEBI" id="CHEBI:18420"/>
    </ligand>
</feature>
<evidence type="ECO:0000256" key="7">
    <source>
        <dbReference type="ARBA" id="ARBA00023139"/>
    </source>
</evidence>
<dbReference type="GO" id="GO:0005737">
    <property type="term" value="C:cytoplasm"/>
    <property type="evidence" value="ECO:0007669"/>
    <property type="project" value="TreeGrafter"/>
</dbReference>
<feature type="binding site" evidence="10">
    <location>
        <begin position="45"/>
        <end position="50"/>
    </location>
    <ligand>
        <name>GTP</name>
        <dbReference type="ChEBI" id="CHEBI:37565"/>
    </ligand>
</feature>
<evidence type="ECO:0000313" key="13">
    <source>
        <dbReference type="Proteomes" id="UP000822476"/>
    </source>
</evidence>
<dbReference type="EMBL" id="JTDE01004371">
    <property type="protein sequence ID" value="KAF7255053.1"/>
    <property type="molecule type" value="Genomic_DNA"/>
</dbReference>
<sequence>MGCAWSDPDNVQQQQDTSRAIEKQIRLDAEKAMKEVKLLLLGAGECGKSTVLKQMKIIHGQGYQEAERKEYVCIIFANVVQSMVKILKAMESLEIVPDTFDLELELKNLNGFLASVEEGRFPDDLANVLRKLWNSPSVQKCFTRAKEYQLNDSAAYYLNALNRISAPDYTPTEQDVLRSRVKTTGIVETNFRFKDLDFKVFDVGGQRSERKKWMHCFEGVTAILFVVAMSEYDLKLAEDQTTNRMHESLRLFESICNSQWFIETSIILFLNKKDLFIEKIKVSPLTICFPEYTGSQTYEETSAYIQNKFEELNRRKSTKTIYTHFTCATDTNNIQVVFDAVIDVIIKSNLKDCGLF</sequence>
<protein>
    <recommendedName>
        <fullName evidence="14">Guanine nucleotide-binding protein G(I) subunit alpha</fullName>
    </recommendedName>
</protein>
<dbReference type="GO" id="GO:0032502">
    <property type="term" value="P:developmental process"/>
    <property type="evidence" value="ECO:0007669"/>
    <property type="project" value="UniProtKB-ARBA"/>
</dbReference>
<organism evidence="12 13">
    <name type="scientific">Paragonimus skrjabini miyazakii</name>
    <dbReference type="NCBI Taxonomy" id="59628"/>
    <lineage>
        <taxon>Eukaryota</taxon>
        <taxon>Metazoa</taxon>
        <taxon>Spiralia</taxon>
        <taxon>Lophotrochozoa</taxon>
        <taxon>Platyhelminthes</taxon>
        <taxon>Trematoda</taxon>
        <taxon>Digenea</taxon>
        <taxon>Plagiorchiida</taxon>
        <taxon>Troglotremata</taxon>
        <taxon>Troglotrematidae</taxon>
        <taxon>Paragonimus</taxon>
    </lineage>
</organism>
<dbReference type="GO" id="GO:0001664">
    <property type="term" value="F:G protein-coupled receptor binding"/>
    <property type="evidence" value="ECO:0007669"/>
    <property type="project" value="TreeGrafter"/>
</dbReference>
<dbReference type="SUPFAM" id="SSF47895">
    <property type="entry name" value="Transducin (alpha subunit), insertion domain"/>
    <property type="match status" value="1"/>
</dbReference>